<keyword evidence="1" id="KW-0472">Membrane</keyword>
<evidence type="ECO:0000256" key="1">
    <source>
        <dbReference type="SAM" id="Phobius"/>
    </source>
</evidence>
<dbReference type="Proteomes" id="UP001319080">
    <property type="component" value="Unassembled WGS sequence"/>
</dbReference>
<protein>
    <submittedName>
        <fullName evidence="2">Uncharacterized protein</fullName>
    </submittedName>
</protein>
<name>A0AAP2DZ85_9BACT</name>
<proteinExistence type="predicted"/>
<dbReference type="EMBL" id="JAHESE010000010">
    <property type="protein sequence ID" value="MBT1708963.1"/>
    <property type="molecule type" value="Genomic_DNA"/>
</dbReference>
<dbReference type="AlphaFoldDB" id="A0AAP2DZ85"/>
<keyword evidence="1" id="KW-0812">Transmembrane</keyword>
<reference evidence="2 3" key="1">
    <citation type="submission" date="2021-05" db="EMBL/GenBank/DDBJ databases">
        <title>A Polyphasic approach of four new species of the genus Ohtaekwangia: Ohtaekwangia histidinii sp. nov., Ohtaekwangia cretensis sp. nov., Ohtaekwangia indiensis sp. nov., Ohtaekwangia reichenbachii sp. nov. from diverse environment.</title>
        <authorList>
            <person name="Octaviana S."/>
        </authorList>
    </citation>
    <scope>NUCLEOTIDE SEQUENCE [LARGE SCALE GENOMIC DNA]</scope>
    <source>
        <strain evidence="2 3">PWU5</strain>
    </source>
</reference>
<keyword evidence="3" id="KW-1185">Reference proteome</keyword>
<dbReference type="RefSeq" id="WP_254084547.1">
    <property type="nucleotide sequence ID" value="NZ_JAHESE010000010.1"/>
</dbReference>
<comment type="caution">
    <text evidence="2">The sequence shown here is derived from an EMBL/GenBank/DDBJ whole genome shotgun (WGS) entry which is preliminary data.</text>
</comment>
<gene>
    <name evidence="2" type="ORF">KK062_12050</name>
</gene>
<evidence type="ECO:0000313" key="3">
    <source>
        <dbReference type="Proteomes" id="UP001319080"/>
    </source>
</evidence>
<keyword evidence="1" id="KW-1133">Transmembrane helix</keyword>
<accession>A0AAP2DZ85</accession>
<organism evidence="2 3">
    <name type="scientific">Dawidia cretensis</name>
    <dbReference type="NCBI Taxonomy" id="2782350"/>
    <lineage>
        <taxon>Bacteria</taxon>
        <taxon>Pseudomonadati</taxon>
        <taxon>Bacteroidota</taxon>
        <taxon>Cytophagia</taxon>
        <taxon>Cytophagales</taxon>
        <taxon>Chryseotaleaceae</taxon>
        <taxon>Dawidia</taxon>
    </lineage>
</organism>
<feature type="transmembrane region" description="Helical" evidence="1">
    <location>
        <begin position="904"/>
        <end position="930"/>
    </location>
</feature>
<sequence length="933" mass="105446">MILKVPNFKELLIELNIDPKIIENITRFSLDDYKLTFAEAVLLYEGTSLGIADCRISAGEIEKKNLSIYNLCISGEFLELLLMPKISKILFSTDKLIIQGANIYRRTDIIRLTNNAILKENYALNIHDTAIDLDIIFRDCIFGGGLNLQNSQTKSLTFERVKIYKSQNLLNSKWESFSGMNLKINGSLVFTNRHTESHSKQEITLSTKISHGGLPKEEITNSEVDTESSSLDRMDLSYYSANINLQNARITDQLEFQDIKLSEGIDCTNIRATGIVSENCYMQHDWILSGAIIQNLFEITNLRTHASINCYNLKAYQLFIRTSVIQKSLHLTFAKIEHLFACTDTLLIGGSDRSSMDFSNSYSLNARGMVAGNIFLREGFVAANGVDLLRCDIKDGIDFSESLIVANLQDGIAVNLSGSRIASDVQFSSEAIFMGSISLDESNIGGNITFYRSKFINTIGGPYTISAKNARVAKSIRFSPSNIIKQSRYEKHLLDRKSEEDISALIPHAATVQRKIVAARAKLYRNNDRIVFNYLKDITHTAKENFSHELYKEQDHYFEVLKKDETFIENALSCYDKALQYLHFTAEKESKCLLPENKLFELILENTVVIGETFFSGIHVCGQADFSGALFYAMDKSIGNDKTLTSTSIFRSKKINKKEEDFPNALTMKFSRIDGELFLNEGSKKNNLPFRVCGEVNLHSSKIGQLFISPGRGIEDNAKWKIIGVKYNYIYSSESYAETSLLELCKWFHNYNEENNRQPYEELAAAYLRAGDDTKARKVLLRTVPRNTLEKISTEVLKTISRLGIPHYRSLIALLILYISGCLVFYRAAHTGAIIPLNRFPAAVEITQKNSNAAIYFSPSSYSYQSLFPFLSSEQKQAFAIANHSNQNFFPSWMRVFLDSGSVVSVYASIHMFAGVLFLSMFIIGITRIIKRH</sequence>
<evidence type="ECO:0000313" key="2">
    <source>
        <dbReference type="EMBL" id="MBT1708963.1"/>
    </source>
</evidence>